<evidence type="ECO:0000313" key="1">
    <source>
        <dbReference type="EMBL" id="KAI3745886.1"/>
    </source>
</evidence>
<reference evidence="2" key="1">
    <citation type="journal article" date="2022" name="Mol. Ecol. Resour.">
        <title>The genomes of chicory, endive, great burdock and yacon provide insights into Asteraceae palaeo-polyploidization history and plant inulin production.</title>
        <authorList>
            <person name="Fan W."/>
            <person name="Wang S."/>
            <person name="Wang H."/>
            <person name="Wang A."/>
            <person name="Jiang F."/>
            <person name="Liu H."/>
            <person name="Zhao H."/>
            <person name="Xu D."/>
            <person name="Zhang Y."/>
        </authorList>
    </citation>
    <scope>NUCLEOTIDE SEQUENCE [LARGE SCALE GENOMIC DNA]</scope>
    <source>
        <strain evidence="2">cv. Niubang</strain>
    </source>
</reference>
<sequence>MDSSQKPFDFEVPSLYVSDDDNLDEIKMFSEDEDATDPEDNQIFESDNEEALEIPEDSVNVPPTTPTLHHAFL</sequence>
<protein>
    <submittedName>
        <fullName evidence="1">Uncharacterized protein</fullName>
    </submittedName>
</protein>
<reference evidence="1 2" key="2">
    <citation type="journal article" date="2022" name="Mol. Ecol. Resour.">
        <title>The genomes of chicory, endive, great burdock and yacon provide insights into Asteraceae paleo-polyploidization history and plant inulin production.</title>
        <authorList>
            <person name="Fan W."/>
            <person name="Wang S."/>
            <person name="Wang H."/>
            <person name="Wang A."/>
            <person name="Jiang F."/>
            <person name="Liu H."/>
            <person name="Zhao H."/>
            <person name="Xu D."/>
            <person name="Zhang Y."/>
        </authorList>
    </citation>
    <scope>NUCLEOTIDE SEQUENCE [LARGE SCALE GENOMIC DNA]</scope>
    <source>
        <strain evidence="2">cv. Niubang</strain>
    </source>
</reference>
<proteinExistence type="predicted"/>
<accession>A0ACB9DHZ5</accession>
<comment type="caution">
    <text evidence="1">The sequence shown here is derived from an EMBL/GenBank/DDBJ whole genome shotgun (WGS) entry which is preliminary data.</text>
</comment>
<organism evidence="1 2">
    <name type="scientific">Arctium lappa</name>
    <name type="common">Greater burdock</name>
    <name type="synonym">Lappa major</name>
    <dbReference type="NCBI Taxonomy" id="4217"/>
    <lineage>
        <taxon>Eukaryota</taxon>
        <taxon>Viridiplantae</taxon>
        <taxon>Streptophyta</taxon>
        <taxon>Embryophyta</taxon>
        <taxon>Tracheophyta</taxon>
        <taxon>Spermatophyta</taxon>
        <taxon>Magnoliopsida</taxon>
        <taxon>eudicotyledons</taxon>
        <taxon>Gunneridae</taxon>
        <taxon>Pentapetalae</taxon>
        <taxon>asterids</taxon>
        <taxon>campanulids</taxon>
        <taxon>Asterales</taxon>
        <taxon>Asteraceae</taxon>
        <taxon>Carduoideae</taxon>
        <taxon>Cardueae</taxon>
        <taxon>Arctiinae</taxon>
        <taxon>Arctium</taxon>
    </lineage>
</organism>
<name>A0ACB9DHZ5_ARCLA</name>
<dbReference type="EMBL" id="CM042049">
    <property type="protein sequence ID" value="KAI3745886.1"/>
    <property type="molecule type" value="Genomic_DNA"/>
</dbReference>
<gene>
    <name evidence="1" type="ORF">L6452_08297</name>
</gene>
<dbReference type="Proteomes" id="UP001055879">
    <property type="component" value="Linkage Group LG03"/>
</dbReference>
<keyword evidence="2" id="KW-1185">Reference proteome</keyword>
<evidence type="ECO:0000313" key="2">
    <source>
        <dbReference type="Proteomes" id="UP001055879"/>
    </source>
</evidence>